<evidence type="ECO:0000256" key="7">
    <source>
        <dbReference type="SAM" id="Phobius"/>
    </source>
</evidence>
<evidence type="ECO:0000256" key="6">
    <source>
        <dbReference type="ARBA" id="ARBA00023136"/>
    </source>
</evidence>
<keyword evidence="4 7" id="KW-0812">Transmembrane</keyword>
<evidence type="ECO:0000313" key="10">
    <source>
        <dbReference type="Proteomes" id="UP000249396"/>
    </source>
</evidence>
<sequence length="250" mass="28727">MNHSNKPKGTSNGKGDSEQLFERYEHIRRIAFQNTLRLHFKRAAWVTVVRTTLLAKRLIDIIASVLLLMLLSPVFLACAIAIRRDSPGPIFFKQTRVGRWGKLFPMWKFRSMYMDAEARKKELEKLNEMNGGVLFKMKEDPRITKVGKFIRKASIDELPQLWNVFVGDMSLVGPRPALPSEVNQYSLAERRRLEVTPGITCIWQVSGRSDIPFDKQVGLDVEYIESQSLWLDFKLLFLTIPAVLLGRGAY</sequence>
<dbReference type="InterPro" id="IPR017475">
    <property type="entry name" value="EPS_sugar_tfrase"/>
</dbReference>
<feature type="transmembrane region" description="Helical" evidence="7">
    <location>
        <begin position="61"/>
        <end position="82"/>
    </location>
</feature>
<comment type="caution">
    <text evidence="9">The sequence shown here is derived from an EMBL/GenBank/DDBJ whole genome shotgun (WGS) entry which is preliminary data.</text>
</comment>
<dbReference type="GO" id="GO:0016780">
    <property type="term" value="F:phosphotransferase activity, for other substituted phosphate groups"/>
    <property type="evidence" value="ECO:0007669"/>
    <property type="project" value="TreeGrafter"/>
</dbReference>
<dbReference type="PANTHER" id="PTHR30576:SF10">
    <property type="entry name" value="SLL5057 PROTEIN"/>
    <property type="match status" value="1"/>
</dbReference>
<dbReference type="AlphaFoldDB" id="A0A2W4QK55"/>
<evidence type="ECO:0000256" key="5">
    <source>
        <dbReference type="ARBA" id="ARBA00022989"/>
    </source>
</evidence>
<evidence type="ECO:0000256" key="4">
    <source>
        <dbReference type="ARBA" id="ARBA00022692"/>
    </source>
</evidence>
<evidence type="ECO:0000256" key="3">
    <source>
        <dbReference type="ARBA" id="ARBA00022679"/>
    </source>
</evidence>
<protein>
    <submittedName>
        <fullName evidence="9">Glycosyl transferase</fullName>
    </submittedName>
</protein>
<dbReference type="Pfam" id="PF02397">
    <property type="entry name" value="Bac_transf"/>
    <property type="match status" value="1"/>
</dbReference>
<dbReference type="GO" id="GO:0016020">
    <property type="term" value="C:membrane"/>
    <property type="evidence" value="ECO:0007669"/>
    <property type="project" value="UniProtKB-SubCell"/>
</dbReference>
<evidence type="ECO:0000313" key="9">
    <source>
        <dbReference type="EMBL" id="PZN72253.1"/>
    </source>
</evidence>
<dbReference type="PANTHER" id="PTHR30576">
    <property type="entry name" value="COLANIC BIOSYNTHESIS UDP-GLUCOSE LIPID CARRIER TRANSFERASE"/>
    <property type="match status" value="1"/>
</dbReference>
<reference evidence="9 10" key="1">
    <citation type="journal article" date="2018" name="Aquat. Microb. Ecol.">
        <title>Gammaproteobacterial methanotrophs dominate.</title>
        <authorList>
            <person name="Rissanen A.J."/>
            <person name="Saarenheimo J."/>
            <person name="Tiirola M."/>
            <person name="Peura S."/>
            <person name="Aalto S.L."/>
            <person name="Karvinen A."/>
            <person name="Nykanen H."/>
        </authorList>
    </citation>
    <scope>NUCLEOTIDE SEQUENCE [LARGE SCALE GENOMIC DNA]</scope>
    <source>
        <strain evidence="9">AMbin10</strain>
    </source>
</reference>
<proteinExistence type="inferred from homology"/>
<evidence type="ECO:0000256" key="2">
    <source>
        <dbReference type="ARBA" id="ARBA00006464"/>
    </source>
</evidence>
<comment type="subcellular location">
    <subcellularLocation>
        <location evidence="1">Membrane</location>
        <topology evidence="1">Multi-pass membrane protein</topology>
    </subcellularLocation>
</comment>
<evidence type="ECO:0000259" key="8">
    <source>
        <dbReference type="Pfam" id="PF02397"/>
    </source>
</evidence>
<name>A0A2W4QK55_9GAMM</name>
<dbReference type="Proteomes" id="UP000249396">
    <property type="component" value="Unassembled WGS sequence"/>
</dbReference>
<feature type="domain" description="Bacterial sugar transferase" evidence="8">
    <location>
        <begin position="56"/>
        <end position="244"/>
    </location>
</feature>
<evidence type="ECO:0000256" key="1">
    <source>
        <dbReference type="ARBA" id="ARBA00004141"/>
    </source>
</evidence>
<keyword evidence="6 7" id="KW-0472">Membrane</keyword>
<dbReference type="NCBIfam" id="TIGR03025">
    <property type="entry name" value="EPS_sugtrans"/>
    <property type="match status" value="1"/>
</dbReference>
<keyword evidence="3 9" id="KW-0808">Transferase</keyword>
<dbReference type="InterPro" id="IPR003362">
    <property type="entry name" value="Bact_transf"/>
</dbReference>
<comment type="similarity">
    <text evidence="2">Belongs to the bacterial sugar transferase family.</text>
</comment>
<accession>A0A2W4QK55</accession>
<organism evidence="9 10">
    <name type="scientific">Candidatus Methylumidiphilus alinenensis</name>
    <dbReference type="NCBI Taxonomy" id="2202197"/>
    <lineage>
        <taxon>Bacteria</taxon>
        <taxon>Pseudomonadati</taxon>
        <taxon>Pseudomonadota</taxon>
        <taxon>Gammaproteobacteria</taxon>
        <taxon>Methylococcales</taxon>
        <taxon>Candidatus Methylumidiphilus</taxon>
    </lineage>
</organism>
<gene>
    <name evidence="9" type="ORF">DM484_24790</name>
</gene>
<keyword evidence="5 7" id="KW-1133">Transmembrane helix</keyword>
<dbReference type="EMBL" id="QJPH01000494">
    <property type="protein sequence ID" value="PZN72253.1"/>
    <property type="molecule type" value="Genomic_DNA"/>
</dbReference>